<reference evidence="8" key="1">
    <citation type="submission" date="2012-12" db="EMBL/GenBank/DDBJ databases">
        <authorList>
            <person name="Hellsten U."/>
            <person name="Grimwood J."/>
            <person name="Chapman J.A."/>
            <person name="Shapiro H."/>
            <person name="Aerts A."/>
            <person name="Otillar R.P."/>
            <person name="Terry A.Y."/>
            <person name="Boore J.L."/>
            <person name="Simakov O."/>
            <person name="Marletaz F."/>
            <person name="Cho S.-J."/>
            <person name="Edsinger-Gonzales E."/>
            <person name="Havlak P."/>
            <person name="Kuo D.-H."/>
            <person name="Larsson T."/>
            <person name="Lv J."/>
            <person name="Arendt D."/>
            <person name="Savage R."/>
            <person name="Osoegawa K."/>
            <person name="de Jong P."/>
            <person name="Lindberg D.R."/>
            <person name="Seaver E.C."/>
            <person name="Weisblat D.A."/>
            <person name="Putnam N.H."/>
            <person name="Grigoriev I.V."/>
            <person name="Rokhsar D.S."/>
        </authorList>
    </citation>
    <scope>NUCLEOTIDE SEQUENCE</scope>
</reference>
<dbReference type="PROSITE" id="PS50089">
    <property type="entry name" value="ZF_RING_2"/>
    <property type="match status" value="1"/>
</dbReference>
<dbReference type="HOGENOM" id="CLU_1760782_0_0_1"/>
<accession>T1ED38</accession>
<keyword evidence="2 4" id="KW-0863">Zinc-finger</keyword>
<dbReference type="CTD" id="20194491"/>
<feature type="domain" description="RING-type" evidence="5">
    <location>
        <begin position="98"/>
        <end position="139"/>
    </location>
</feature>
<dbReference type="InParanoid" id="T1ED38"/>
<reference evidence="6 8" key="2">
    <citation type="journal article" date="2013" name="Nature">
        <title>Insights into bilaterian evolution from three spiralian genomes.</title>
        <authorList>
            <person name="Simakov O."/>
            <person name="Marletaz F."/>
            <person name="Cho S.J."/>
            <person name="Edsinger-Gonzales E."/>
            <person name="Havlak P."/>
            <person name="Hellsten U."/>
            <person name="Kuo D.H."/>
            <person name="Larsson T."/>
            <person name="Lv J."/>
            <person name="Arendt D."/>
            <person name="Savage R."/>
            <person name="Osoegawa K."/>
            <person name="de Jong P."/>
            <person name="Grimwood J."/>
            <person name="Chapman J.A."/>
            <person name="Shapiro H."/>
            <person name="Aerts A."/>
            <person name="Otillar R.P."/>
            <person name="Terry A.Y."/>
            <person name="Boore J.L."/>
            <person name="Grigoriev I.V."/>
            <person name="Lindberg D.R."/>
            <person name="Seaver E.C."/>
            <person name="Weisblat D.A."/>
            <person name="Putnam N.H."/>
            <person name="Rokhsar D.S."/>
        </authorList>
    </citation>
    <scope>NUCLEOTIDE SEQUENCE</scope>
</reference>
<dbReference type="PANTHER" id="PTHR46171">
    <property type="entry name" value="GH10160P"/>
    <property type="match status" value="1"/>
</dbReference>
<dbReference type="EMBL" id="KB097026">
    <property type="protein sequence ID" value="ESO00026.1"/>
    <property type="molecule type" value="Genomic_DNA"/>
</dbReference>
<dbReference type="GeneID" id="20194491"/>
<keyword evidence="1" id="KW-0479">Metal-binding</keyword>
<evidence type="ECO:0000313" key="6">
    <source>
        <dbReference type="EMBL" id="ESO00026.1"/>
    </source>
</evidence>
<evidence type="ECO:0000256" key="4">
    <source>
        <dbReference type="PROSITE-ProRule" id="PRU00175"/>
    </source>
</evidence>
<organism evidence="7 8">
    <name type="scientific">Helobdella robusta</name>
    <name type="common">Californian leech</name>
    <dbReference type="NCBI Taxonomy" id="6412"/>
    <lineage>
        <taxon>Eukaryota</taxon>
        <taxon>Metazoa</taxon>
        <taxon>Spiralia</taxon>
        <taxon>Lophotrochozoa</taxon>
        <taxon>Annelida</taxon>
        <taxon>Clitellata</taxon>
        <taxon>Hirudinea</taxon>
        <taxon>Rhynchobdellida</taxon>
        <taxon>Glossiphoniidae</taxon>
        <taxon>Helobdella</taxon>
    </lineage>
</organism>
<gene>
    <name evidence="7" type="primary">20194491</name>
    <name evidence="6" type="ORF">HELRODRAFT_101303</name>
</gene>
<evidence type="ECO:0000256" key="1">
    <source>
        <dbReference type="ARBA" id="ARBA00022723"/>
    </source>
</evidence>
<evidence type="ECO:0000259" key="5">
    <source>
        <dbReference type="PROSITE" id="PS50089"/>
    </source>
</evidence>
<dbReference type="InterPro" id="IPR013083">
    <property type="entry name" value="Znf_RING/FYVE/PHD"/>
</dbReference>
<dbReference type="InterPro" id="IPR001841">
    <property type="entry name" value="Znf_RING"/>
</dbReference>
<dbReference type="STRING" id="6412.T1ED38"/>
<dbReference type="AlphaFoldDB" id="T1ED38"/>
<evidence type="ECO:0000256" key="3">
    <source>
        <dbReference type="ARBA" id="ARBA00022833"/>
    </source>
</evidence>
<dbReference type="eggNOG" id="KOG0800">
    <property type="taxonomic scope" value="Eukaryota"/>
</dbReference>
<dbReference type="Proteomes" id="UP000015101">
    <property type="component" value="Unassembled WGS sequence"/>
</dbReference>
<dbReference type="EMBL" id="AMQM01005625">
    <property type="status" value="NOT_ANNOTATED_CDS"/>
    <property type="molecule type" value="Genomic_DNA"/>
</dbReference>
<name>T1ED38_HELRO</name>
<sequence>MRPRWQPIPSPSPTQYPGFLLHFLAMLGRPSRPAHYRMNLINYYDETTDIDNYEALLNLADRIGEGKSRGLNQYDLDLLPTYQYNPGSDQSARNQTSCVVCMSEFELGHHLRSLPCAHEFHTACINKWLKVNRTCPICRADATEKYPG</sequence>
<dbReference type="FunFam" id="3.30.40.10:FF:000024">
    <property type="entry name" value="RING finger protein 44 isoform X1"/>
    <property type="match status" value="1"/>
</dbReference>
<keyword evidence="8" id="KW-1185">Reference proteome</keyword>
<dbReference type="PANTHER" id="PTHR46171:SF3">
    <property type="entry name" value="GH10160P"/>
    <property type="match status" value="1"/>
</dbReference>
<reference evidence="7" key="3">
    <citation type="submission" date="2015-06" db="UniProtKB">
        <authorList>
            <consortium name="EnsemblMetazoa"/>
        </authorList>
    </citation>
    <scope>IDENTIFICATION</scope>
</reference>
<keyword evidence="3" id="KW-0862">Zinc</keyword>
<dbReference type="RefSeq" id="XP_009021800.1">
    <property type="nucleotide sequence ID" value="XM_009023552.1"/>
</dbReference>
<dbReference type="CDD" id="cd16472">
    <property type="entry name" value="RING-H2_RNF38-like"/>
    <property type="match status" value="1"/>
</dbReference>
<evidence type="ECO:0000313" key="7">
    <source>
        <dbReference type="EnsemblMetazoa" id="HelroP101303"/>
    </source>
</evidence>
<dbReference type="Pfam" id="PF13639">
    <property type="entry name" value="zf-RING_2"/>
    <property type="match status" value="1"/>
</dbReference>
<dbReference type="SMART" id="SM00184">
    <property type="entry name" value="RING"/>
    <property type="match status" value="1"/>
</dbReference>
<proteinExistence type="predicted"/>
<dbReference type="KEGG" id="hro:HELRODRAFT_101303"/>
<evidence type="ECO:0000313" key="8">
    <source>
        <dbReference type="Proteomes" id="UP000015101"/>
    </source>
</evidence>
<dbReference type="EnsemblMetazoa" id="HelroT101303">
    <property type="protein sequence ID" value="HelroP101303"/>
    <property type="gene ID" value="HelroG101303"/>
</dbReference>
<dbReference type="SUPFAM" id="SSF57850">
    <property type="entry name" value="RING/U-box"/>
    <property type="match status" value="1"/>
</dbReference>
<dbReference type="OrthoDB" id="8062037at2759"/>
<protein>
    <recommendedName>
        <fullName evidence="5">RING-type domain-containing protein</fullName>
    </recommendedName>
</protein>
<dbReference type="Gene3D" id="3.30.40.10">
    <property type="entry name" value="Zinc/RING finger domain, C3HC4 (zinc finger)"/>
    <property type="match status" value="1"/>
</dbReference>
<dbReference type="GO" id="GO:0008270">
    <property type="term" value="F:zinc ion binding"/>
    <property type="evidence" value="ECO:0007669"/>
    <property type="project" value="UniProtKB-KW"/>
</dbReference>
<evidence type="ECO:0000256" key="2">
    <source>
        <dbReference type="ARBA" id="ARBA00022771"/>
    </source>
</evidence>